<evidence type="ECO:0000313" key="4">
    <source>
        <dbReference type="Proteomes" id="UP000008810"/>
    </source>
</evidence>
<dbReference type="EMBL" id="CM000884">
    <property type="protein sequence ID" value="PNT60687.1"/>
    <property type="molecule type" value="Genomic_DNA"/>
</dbReference>
<dbReference type="AlphaFoldDB" id="A0A2K2CF82"/>
<evidence type="ECO:0000313" key="3">
    <source>
        <dbReference type="EnsemblPlants" id="PNT60687"/>
    </source>
</evidence>
<dbReference type="Proteomes" id="UP000008810">
    <property type="component" value="Chromosome 5"/>
</dbReference>
<evidence type="ECO:0000256" key="1">
    <source>
        <dbReference type="SAM" id="MobiDB-lite"/>
    </source>
</evidence>
<reference evidence="2" key="2">
    <citation type="submission" date="2017-06" db="EMBL/GenBank/DDBJ databases">
        <title>WGS assembly of Brachypodium distachyon.</title>
        <authorList>
            <consortium name="The International Brachypodium Initiative"/>
            <person name="Lucas S."/>
            <person name="Harmon-Smith M."/>
            <person name="Lail K."/>
            <person name="Tice H."/>
            <person name="Grimwood J."/>
            <person name="Bruce D."/>
            <person name="Barry K."/>
            <person name="Shu S."/>
            <person name="Lindquist E."/>
            <person name="Wang M."/>
            <person name="Pitluck S."/>
            <person name="Vogel J.P."/>
            <person name="Garvin D.F."/>
            <person name="Mockler T.C."/>
            <person name="Schmutz J."/>
            <person name="Rokhsar D."/>
            <person name="Bevan M.W."/>
        </authorList>
    </citation>
    <scope>NUCLEOTIDE SEQUENCE</scope>
    <source>
        <strain evidence="2">Bd21</strain>
    </source>
</reference>
<dbReference type="EMBL" id="CM000884">
    <property type="protein sequence ID" value="PNT60688.1"/>
    <property type="molecule type" value="Genomic_DNA"/>
</dbReference>
<sequence length="153" mass="16650">MSAAAGLQLLRFYSTLRRRRTGTADQADMSRCPWYITGRAATASTPKKSASQQPRVRCAAVRVKEVAKWAASASPASPAPRRPAACQRRARRHQRAGARPARCIEKASLNGQDFLKKRKRSPASASIDAHSHREGGSVRSMSGTTGGKHRRPC</sequence>
<proteinExistence type="predicted"/>
<evidence type="ECO:0000313" key="2">
    <source>
        <dbReference type="EMBL" id="PNT60687.1"/>
    </source>
</evidence>
<dbReference type="Gramene" id="PNT60687">
    <property type="protein sequence ID" value="PNT60687"/>
    <property type="gene ID" value="BRADI_5g03261v3"/>
</dbReference>
<name>A0A2K2CF82_BRADI</name>
<accession>A0A2K2CF82</accession>
<organism evidence="2">
    <name type="scientific">Brachypodium distachyon</name>
    <name type="common">Purple false brome</name>
    <name type="synonym">Trachynia distachya</name>
    <dbReference type="NCBI Taxonomy" id="15368"/>
    <lineage>
        <taxon>Eukaryota</taxon>
        <taxon>Viridiplantae</taxon>
        <taxon>Streptophyta</taxon>
        <taxon>Embryophyta</taxon>
        <taxon>Tracheophyta</taxon>
        <taxon>Spermatophyta</taxon>
        <taxon>Magnoliopsida</taxon>
        <taxon>Liliopsida</taxon>
        <taxon>Poales</taxon>
        <taxon>Poaceae</taxon>
        <taxon>BOP clade</taxon>
        <taxon>Pooideae</taxon>
        <taxon>Stipodae</taxon>
        <taxon>Brachypodieae</taxon>
        <taxon>Brachypodium</taxon>
    </lineage>
</organism>
<gene>
    <name evidence="2" type="ORF">BRADI_5g03261v3</name>
</gene>
<dbReference type="Gramene" id="PNT60688">
    <property type="protein sequence ID" value="PNT60688"/>
    <property type="gene ID" value="BRADI_5g03261v3"/>
</dbReference>
<feature type="region of interest" description="Disordered" evidence="1">
    <location>
        <begin position="69"/>
        <end position="153"/>
    </location>
</feature>
<dbReference type="EnsemblPlants" id="PNT60687">
    <property type="protein sequence ID" value="PNT60687"/>
    <property type="gene ID" value="BRADI_5g03261v3"/>
</dbReference>
<protein>
    <submittedName>
        <fullName evidence="2 3">Uncharacterized protein</fullName>
    </submittedName>
</protein>
<reference evidence="2 3" key="1">
    <citation type="journal article" date="2010" name="Nature">
        <title>Genome sequencing and analysis of the model grass Brachypodium distachyon.</title>
        <authorList>
            <consortium name="International Brachypodium Initiative"/>
        </authorList>
    </citation>
    <scope>NUCLEOTIDE SEQUENCE [LARGE SCALE GENOMIC DNA]</scope>
    <source>
        <strain evidence="2 3">Bd21</strain>
    </source>
</reference>
<dbReference type="EnsemblPlants" id="PNT60688">
    <property type="protein sequence ID" value="PNT60688"/>
    <property type="gene ID" value="BRADI_5g03261v3"/>
</dbReference>
<reference evidence="3" key="3">
    <citation type="submission" date="2018-08" db="UniProtKB">
        <authorList>
            <consortium name="EnsemblPlants"/>
        </authorList>
    </citation>
    <scope>IDENTIFICATION</scope>
    <source>
        <strain evidence="3">cv. Bd21</strain>
    </source>
</reference>
<dbReference type="InParanoid" id="A0A2K2CF82"/>
<keyword evidence="4" id="KW-1185">Reference proteome</keyword>